<organism evidence="1">
    <name type="scientific">marine sediment metagenome</name>
    <dbReference type="NCBI Taxonomy" id="412755"/>
    <lineage>
        <taxon>unclassified sequences</taxon>
        <taxon>metagenomes</taxon>
        <taxon>ecological metagenomes</taxon>
    </lineage>
</organism>
<evidence type="ECO:0000313" key="1">
    <source>
        <dbReference type="EMBL" id="GAG92124.1"/>
    </source>
</evidence>
<comment type="caution">
    <text evidence="1">The sequence shown here is derived from an EMBL/GenBank/DDBJ whole genome shotgun (WGS) entry which is preliminary data.</text>
</comment>
<dbReference type="AlphaFoldDB" id="X1B8M5"/>
<sequence length="61" mass="6706">MKIRKVEAIPFGVPIRNFADAYADFTKSNAVLVKIYAGDGTIGFGEACAWEPEFYGETLES</sequence>
<name>X1B8M5_9ZZZZ</name>
<gene>
    <name evidence="1" type="ORF">S01H4_46560</name>
</gene>
<proteinExistence type="predicted"/>
<protein>
    <recommendedName>
        <fullName evidence="2">Mandelate racemase/muconate lactonizing enzyme N-terminal domain-containing protein</fullName>
    </recommendedName>
</protein>
<feature type="non-terminal residue" evidence="1">
    <location>
        <position position="61"/>
    </location>
</feature>
<evidence type="ECO:0008006" key="2">
    <source>
        <dbReference type="Google" id="ProtNLM"/>
    </source>
</evidence>
<dbReference type="Gene3D" id="3.30.390.10">
    <property type="entry name" value="Enolase-like, N-terminal domain"/>
    <property type="match status" value="1"/>
</dbReference>
<dbReference type="InterPro" id="IPR029017">
    <property type="entry name" value="Enolase-like_N"/>
</dbReference>
<accession>X1B8M5</accession>
<dbReference type="EMBL" id="BART01026033">
    <property type="protein sequence ID" value="GAG92124.1"/>
    <property type="molecule type" value="Genomic_DNA"/>
</dbReference>
<reference evidence="1" key="1">
    <citation type="journal article" date="2014" name="Front. Microbiol.">
        <title>High frequency of phylogenetically diverse reductive dehalogenase-homologous genes in deep subseafloor sedimentary metagenomes.</title>
        <authorList>
            <person name="Kawai M."/>
            <person name="Futagami T."/>
            <person name="Toyoda A."/>
            <person name="Takaki Y."/>
            <person name="Nishi S."/>
            <person name="Hori S."/>
            <person name="Arai W."/>
            <person name="Tsubouchi T."/>
            <person name="Morono Y."/>
            <person name="Uchiyama I."/>
            <person name="Ito T."/>
            <person name="Fujiyama A."/>
            <person name="Inagaki F."/>
            <person name="Takami H."/>
        </authorList>
    </citation>
    <scope>NUCLEOTIDE SEQUENCE</scope>
    <source>
        <strain evidence="1">Expedition CK06-06</strain>
    </source>
</reference>
<dbReference type="SUPFAM" id="SSF54826">
    <property type="entry name" value="Enolase N-terminal domain-like"/>
    <property type="match status" value="1"/>
</dbReference>